<keyword evidence="2" id="KW-1185">Reference proteome</keyword>
<proteinExistence type="predicted"/>
<dbReference type="AlphaFoldDB" id="A0A1V8TQP1"/>
<evidence type="ECO:0000313" key="2">
    <source>
        <dbReference type="Proteomes" id="UP000192596"/>
    </source>
</evidence>
<reference evidence="2" key="1">
    <citation type="submission" date="2017-03" db="EMBL/GenBank/DDBJ databases">
        <title>Genomes of endolithic fungi from Antarctica.</title>
        <authorList>
            <person name="Coleine C."/>
            <person name="Masonjones S."/>
            <person name="Stajich J.E."/>
        </authorList>
    </citation>
    <scope>NUCLEOTIDE SEQUENCE [LARGE SCALE GENOMIC DNA]</scope>
    <source>
        <strain evidence="2">CCFEE 5527</strain>
    </source>
</reference>
<dbReference type="InParanoid" id="A0A1V8TQP1"/>
<sequence length="222" mass="25526">MDFRSLSLDSIRDGYLDDGYEQRKWIYMAHHTTLPKLLEPTAIDNCRALVKKFGSIDAIPPLGVMKLNRADALAVEWYEHHGKDMIDNFLFEKRGFVLTRTVAGTLSVEAQQVLAWEKAKPKKQYRKLTFEQYLGELRNTHDVPIVISDVTHDKQRLSRNASAMLNHEIRAESFAIAWQKTRIVFRVPNGPEARTVAHLDKLVKWLDARGDEVVNNISEITI</sequence>
<evidence type="ECO:0000313" key="1">
    <source>
        <dbReference type="EMBL" id="OQO13699.1"/>
    </source>
</evidence>
<organism evidence="1 2">
    <name type="scientific">Cryoendolithus antarcticus</name>
    <dbReference type="NCBI Taxonomy" id="1507870"/>
    <lineage>
        <taxon>Eukaryota</taxon>
        <taxon>Fungi</taxon>
        <taxon>Dikarya</taxon>
        <taxon>Ascomycota</taxon>
        <taxon>Pezizomycotina</taxon>
        <taxon>Dothideomycetes</taxon>
        <taxon>Dothideomycetidae</taxon>
        <taxon>Cladosporiales</taxon>
        <taxon>Cladosporiaceae</taxon>
        <taxon>Cryoendolithus</taxon>
    </lineage>
</organism>
<dbReference type="EMBL" id="NAJO01000003">
    <property type="protein sequence ID" value="OQO13699.1"/>
    <property type="molecule type" value="Genomic_DNA"/>
</dbReference>
<accession>A0A1V8TQP1</accession>
<gene>
    <name evidence="1" type="ORF">B0A48_01928</name>
</gene>
<dbReference type="Proteomes" id="UP000192596">
    <property type="component" value="Unassembled WGS sequence"/>
</dbReference>
<protein>
    <submittedName>
        <fullName evidence="1">Uncharacterized protein</fullName>
    </submittedName>
</protein>
<name>A0A1V8TQP1_9PEZI</name>
<comment type="caution">
    <text evidence="1">The sequence shown here is derived from an EMBL/GenBank/DDBJ whole genome shotgun (WGS) entry which is preliminary data.</text>
</comment>